<dbReference type="Proteomes" id="UP000789860">
    <property type="component" value="Unassembled WGS sequence"/>
</dbReference>
<feature type="non-terminal residue" evidence="1">
    <location>
        <position position="1"/>
    </location>
</feature>
<dbReference type="EMBL" id="CAJVPM010001127">
    <property type="protein sequence ID" value="CAG8460322.1"/>
    <property type="molecule type" value="Genomic_DNA"/>
</dbReference>
<name>A0ACA9K9D6_9GLOM</name>
<keyword evidence="2" id="KW-1185">Reference proteome</keyword>
<gene>
    <name evidence="1" type="ORF">SCALOS_LOCUS1584</name>
</gene>
<organism evidence="1 2">
    <name type="scientific">Scutellospora calospora</name>
    <dbReference type="NCBI Taxonomy" id="85575"/>
    <lineage>
        <taxon>Eukaryota</taxon>
        <taxon>Fungi</taxon>
        <taxon>Fungi incertae sedis</taxon>
        <taxon>Mucoromycota</taxon>
        <taxon>Glomeromycotina</taxon>
        <taxon>Glomeromycetes</taxon>
        <taxon>Diversisporales</taxon>
        <taxon>Gigasporaceae</taxon>
        <taxon>Scutellospora</taxon>
    </lineage>
</organism>
<sequence length="338" mass="39297">LASNSHTSSSDRNDTTLLDTYQLEEIYSQYIIQIAEKGYTVIDHLFEVYRIPDIYEFTCADALSLIPIVQFVDYKELKGFTEKVIELVGEPYLKFINISLPKSRFSLQLLGLAKERHIKRPAISSVNKGFKNFDDYLVQPKENYSVIWLRTFSEEKLAEEKFKPIDNDDALVKGANLAIAEYEWLQIGRIEKKFINFQVQSVKEYPIYKVKSKEKFKKWRLYKRLPKALTTSHQFPELPGEYINVKEIEDALDAFSDFLSEEPSTTLIRSTMGTEKNKTLRKILASLAQSSANLPCTIWVSYHKTLSNKSEAKLKELEKFDFRIGQYQNIVVDLKMHK</sequence>
<evidence type="ECO:0000313" key="2">
    <source>
        <dbReference type="Proteomes" id="UP000789860"/>
    </source>
</evidence>
<protein>
    <submittedName>
        <fullName evidence="1">5667_t:CDS:1</fullName>
    </submittedName>
</protein>
<comment type="caution">
    <text evidence="1">The sequence shown here is derived from an EMBL/GenBank/DDBJ whole genome shotgun (WGS) entry which is preliminary data.</text>
</comment>
<reference evidence="1" key="1">
    <citation type="submission" date="2021-06" db="EMBL/GenBank/DDBJ databases">
        <authorList>
            <person name="Kallberg Y."/>
            <person name="Tangrot J."/>
            <person name="Rosling A."/>
        </authorList>
    </citation>
    <scope>NUCLEOTIDE SEQUENCE</scope>
    <source>
        <strain evidence="1">AU212A</strain>
    </source>
</reference>
<proteinExistence type="predicted"/>
<evidence type="ECO:0000313" key="1">
    <source>
        <dbReference type="EMBL" id="CAG8460322.1"/>
    </source>
</evidence>
<accession>A0ACA9K9D6</accession>